<accession>A0ABP1EB49</accession>
<dbReference type="CDD" id="cd02877">
    <property type="entry name" value="GH18_hevamine_XipI_class_III"/>
    <property type="match status" value="1"/>
</dbReference>
<dbReference type="InterPro" id="IPR045321">
    <property type="entry name" value="Cts1-like"/>
</dbReference>
<dbReference type="Gene3D" id="3.20.20.80">
    <property type="entry name" value="Glycosidases"/>
    <property type="match status" value="1"/>
</dbReference>
<dbReference type="InterPro" id="IPR017853">
    <property type="entry name" value="GH"/>
</dbReference>
<dbReference type="InterPro" id="IPR001223">
    <property type="entry name" value="Glyco_hydro18_cat"/>
</dbReference>
<dbReference type="PANTHER" id="PTHR45708">
    <property type="entry name" value="ENDOCHITINASE"/>
    <property type="match status" value="1"/>
</dbReference>
<keyword evidence="15" id="KW-1185">Reference proteome</keyword>
<evidence type="ECO:0000256" key="5">
    <source>
        <dbReference type="ARBA" id="ARBA00023024"/>
    </source>
</evidence>
<keyword evidence="8" id="KW-0624">Polysaccharide degradation</keyword>
<keyword evidence="3" id="KW-0147">Chitin-binding</keyword>
<evidence type="ECO:0000259" key="13">
    <source>
        <dbReference type="PROSITE" id="PS51910"/>
    </source>
</evidence>
<dbReference type="InterPro" id="IPR001579">
    <property type="entry name" value="Glyco_hydro_18_chit_AS"/>
</dbReference>
<feature type="region of interest" description="Disordered" evidence="11">
    <location>
        <begin position="347"/>
        <end position="392"/>
    </location>
</feature>
<dbReference type="SUPFAM" id="SSF51445">
    <property type="entry name" value="(Trans)glycosidases"/>
    <property type="match status" value="1"/>
</dbReference>
<dbReference type="Pfam" id="PF00704">
    <property type="entry name" value="Glyco_hydro_18"/>
    <property type="match status" value="1"/>
</dbReference>
<evidence type="ECO:0000313" key="14">
    <source>
        <dbReference type="EMBL" id="CAL1717246.1"/>
    </source>
</evidence>
<feature type="compositionally biased region" description="Basic and acidic residues" evidence="11">
    <location>
        <begin position="368"/>
        <end position="392"/>
    </location>
</feature>
<feature type="chain" id="PRO_5046220073" description="chitinase" evidence="12">
    <location>
        <begin position="25"/>
        <end position="402"/>
    </location>
</feature>
<reference evidence="15" key="1">
    <citation type="submission" date="2024-04" db="EMBL/GenBank/DDBJ databases">
        <authorList>
            <person name="Shaw F."/>
            <person name="Minotto A."/>
        </authorList>
    </citation>
    <scope>NUCLEOTIDE SEQUENCE [LARGE SCALE GENOMIC DNA]</scope>
</reference>
<evidence type="ECO:0000313" key="15">
    <source>
        <dbReference type="Proteomes" id="UP001497453"/>
    </source>
</evidence>
<comment type="catalytic activity">
    <reaction evidence="1">
        <text>Random endo-hydrolysis of N-acetyl-beta-D-glucosaminide (1-&gt;4)-beta-linkages in chitin and chitodextrins.</text>
        <dbReference type="EC" id="3.2.1.14"/>
    </reaction>
</comment>
<evidence type="ECO:0000256" key="9">
    <source>
        <dbReference type="RuleBase" id="RU000489"/>
    </source>
</evidence>
<feature type="signal peptide" evidence="12">
    <location>
        <begin position="1"/>
        <end position="24"/>
    </location>
</feature>
<organism evidence="14 15">
    <name type="scientific">Somion occarium</name>
    <dbReference type="NCBI Taxonomy" id="3059160"/>
    <lineage>
        <taxon>Eukaryota</taxon>
        <taxon>Fungi</taxon>
        <taxon>Dikarya</taxon>
        <taxon>Basidiomycota</taxon>
        <taxon>Agaricomycotina</taxon>
        <taxon>Agaricomycetes</taxon>
        <taxon>Polyporales</taxon>
        <taxon>Cerrenaceae</taxon>
        <taxon>Somion</taxon>
    </lineage>
</organism>
<dbReference type="EMBL" id="OZ037952">
    <property type="protein sequence ID" value="CAL1717246.1"/>
    <property type="molecule type" value="Genomic_DNA"/>
</dbReference>
<evidence type="ECO:0000256" key="10">
    <source>
        <dbReference type="RuleBase" id="RU004453"/>
    </source>
</evidence>
<keyword evidence="7 9" id="KW-0326">Glycosidase</keyword>
<evidence type="ECO:0000256" key="8">
    <source>
        <dbReference type="ARBA" id="ARBA00023326"/>
    </source>
</evidence>
<evidence type="ECO:0000256" key="12">
    <source>
        <dbReference type="SAM" id="SignalP"/>
    </source>
</evidence>
<comment type="similarity">
    <text evidence="10">Belongs to the glycosyl hydrolase 18 family.</text>
</comment>
<evidence type="ECO:0000256" key="6">
    <source>
        <dbReference type="ARBA" id="ARBA00023277"/>
    </source>
</evidence>
<keyword evidence="6" id="KW-0119">Carbohydrate metabolism</keyword>
<feature type="compositionally biased region" description="Low complexity" evidence="11">
    <location>
        <begin position="347"/>
        <end position="367"/>
    </location>
</feature>
<dbReference type="PROSITE" id="PS01095">
    <property type="entry name" value="GH18_1"/>
    <property type="match status" value="1"/>
</dbReference>
<evidence type="ECO:0000256" key="4">
    <source>
        <dbReference type="ARBA" id="ARBA00022801"/>
    </source>
</evidence>
<name>A0ABP1EB49_9APHY</name>
<evidence type="ECO:0000256" key="2">
    <source>
        <dbReference type="ARBA" id="ARBA00012729"/>
    </source>
</evidence>
<dbReference type="PANTHER" id="PTHR45708:SF49">
    <property type="entry name" value="ENDOCHITINASE"/>
    <property type="match status" value="1"/>
</dbReference>
<dbReference type="PROSITE" id="PS51910">
    <property type="entry name" value="GH18_2"/>
    <property type="match status" value="1"/>
</dbReference>
<evidence type="ECO:0000256" key="3">
    <source>
        <dbReference type="ARBA" id="ARBA00022669"/>
    </source>
</evidence>
<dbReference type="Proteomes" id="UP001497453">
    <property type="component" value="Chromosome 9"/>
</dbReference>
<keyword evidence="4 9" id="KW-0378">Hydrolase</keyword>
<evidence type="ECO:0000256" key="7">
    <source>
        <dbReference type="ARBA" id="ARBA00023295"/>
    </source>
</evidence>
<gene>
    <name evidence="14" type="ORF">GFSPODELE1_LOCUS11129</name>
</gene>
<evidence type="ECO:0000256" key="1">
    <source>
        <dbReference type="ARBA" id="ARBA00000822"/>
    </source>
</evidence>
<keyword evidence="5" id="KW-0146">Chitin degradation</keyword>
<keyword evidence="12" id="KW-0732">Signal</keyword>
<sequence>MFSRGIGTLLAFTLSIGLLGGVLAFDNTRKDNLAVYWGQNGAGSQQRLSFYCADDTINVIPLAFLYIFRGTGGQPVVDLGSQCSDWNAPVFPGTDLVQCPSTLAADIKTCQAKGKLITLSLGGGTGQVGFSSDSQAQTFADQIWNEFLGGSSSTRPFGDAVLDGVDLDIESGTPAHYAAFVNRIRSHSSGASKKFYITAAPQCPFPDANIGDALNQASFDAVYVQFYNNFCGLNHPSDYNLATWDNWAKTQSANKNVKVYIGAPGASDAAGQGYVNAGTLATFAQNAQKQFSSFGGVMLWDADSAFSNNRFDKAIKTAMTASAKALAPQAHSEGGEVTSTAIATHSSASVNKPSSVAAPASSHSTAPKQKDPTPEPEPVKAPHEILHKEPREPRVFSRFFRL</sequence>
<protein>
    <recommendedName>
        <fullName evidence="2">chitinase</fullName>
        <ecNumber evidence="2">3.2.1.14</ecNumber>
    </recommendedName>
</protein>
<dbReference type="EC" id="3.2.1.14" evidence="2"/>
<dbReference type="InterPro" id="IPR050542">
    <property type="entry name" value="Glycosyl_Hydrlase18_Chitinase"/>
</dbReference>
<proteinExistence type="inferred from homology"/>
<evidence type="ECO:0000256" key="11">
    <source>
        <dbReference type="SAM" id="MobiDB-lite"/>
    </source>
</evidence>
<feature type="domain" description="GH18" evidence="13">
    <location>
        <begin position="31"/>
        <end position="322"/>
    </location>
</feature>